<accession>A0ABS0SWW5</accession>
<keyword evidence="2" id="KW-1185">Reference proteome</keyword>
<dbReference type="EMBL" id="JADWOX010000006">
    <property type="protein sequence ID" value="MBI1684130.1"/>
    <property type="molecule type" value="Genomic_DNA"/>
</dbReference>
<reference evidence="1 2" key="1">
    <citation type="submission" date="2020-11" db="EMBL/GenBank/DDBJ databases">
        <title>genome sequence of strain KACC 18849.</title>
        <authorList>
            <person name="Gao J."/>
            <person name="Zhang X."/>
        </authorList>
    </citation>
    <scope>NUCLEOTIDE SEQUENCE [LARGE SCALE GENOMIC DNA]</scope>
    <source>
        <strain evidence="1 2">KACC 18849</strain>
    </source>
</reference>
<dbReference type="RefSeq" id="WP_198576055.1">
    <property type="nucleotide sequence ID" value="NZ_JADWOX010000006.1"/>
</dbReference>
<evidence type="ECO:0000313" key="1">
    <source>
        <dbReference type="EMBL" id="MBI1684130.1"/>
    </source>
</evidence>
<name>A0ABS0SWW5_9CAUL</name>
<gene>
    <name evidence="1" type="ORF">I4Q42_10660</name>
</gene>
<evidence type="ECO:0000313" key="2">
    <source>
        <dbReference type="Proteomes" id="UP000639859"/>
    </source>
</evidence>
<protein>
    <submittedName>
        <fullName evidence="1">Uncharacterized protein</fullName>
    </submittedName>
</protein>
<proteinExistence type="predicted"/>
<sequence>MNELADMVRFSIRPQADGWRWETVDMAGRRRAGGVVRSRAIAAAMVIRDICAAQTRAGDDHLISAKAA</sequence>
<dbReference type="Proteomes" id="UP000639859">
    <property type="component" value="Unassembled WGS sequence"/>
</dbReference>
<comment type="caution">
    <text evidence="1">The sequence shown here is derived from an EMBL/GenBank/DDBJ whole genome shotgun (WGS) entry which is preliminary data.</text>
</comment>
<organism evidence="1 2">
    <name type="scientific">Caulobacter hibisci</name>
    <dbReference type="NCBI Taxonomy" id="2035993"/>
    <lineage>
        <taxon>Bacteria</taxon>
        <taxon>Pseudomonadati</taxon>
        <taxon>Pseudomonadota</taxon>
        <taxon>Alphaproteobacteria</taxon>
        <taxon>Caulobacterales</taxon>
        <taxon>Caulobacteraceae</taxon>
        <taxon>Caulobacter</taxon>
    </lineage>
</organism>